<evidence type="ECO:0000256" key="1">
    <source>
        <dbReference type="SAM" id="MobiDB-lite"/>
    </source>
</evidence>
<feature type="compositionally biased region" description="Basic and acidic residues" evidence="1">
    <location>
        <begin position="39"/>
        <end position="59"/>
    </location>
</feature>
<dbReference type="Proteomes" id="UP000503640">
    <property type="component" value="Unassembled WGS sequence"/>
</dbReference>
<dbReference type="AlphaFoldDB" id="A0A7I9VKL8"/>
<evidence type="ECO:0000313" key="2">
    <source>
        <dbReference type="EMBL" id="GEJ56925.1"/>
    </source>
</evidence>
<protein>
    <submittedName>
        <fullName evidence="2">Uncharacterized protein</fullName>
    </submittedName>
</protein>
<name>A0A7I9VKL8_9BACT</name>
<accession>A0A7I9VKL8</accession>
<dbReference type="RefSeq" id="WP_176064388.1">
    <property type="nucleotide sequence ID" value="NZ_BJTG01000003.1"/>
</dbReference>
<keyword evidence="3" id="KW-1185">Reference proteome</keyword>
<dbReference type="EMBL" id="BJTG01000003">
    <property type="protein sequence ID" value="GEJ56925.1"/>
    <property type="molecule type" value="Genomic_DNA"/>
</dbReference>
<organism evidence="2 3">
    <name type="scientific">Anaeromyxobacter diazotrophicus</name>
    <dbReference type="NCBI Taxonomy" id="2590199"/>
    <lineage>
        <taxon>Bacteria</taxon>
        <taxon>Pseudomonadati</taxon>
        <taxon>Myxococcota</taxon>
        <taxon>Myxococcia</taxon>
        <taxon>Myxococcales</taxon>
        <taxon>Cystobacterineae</taxon>
        <taxon>Anaeromyxobacteraceae</taxon>
        <taxon>Anaeromyxobacter</taxon>
    </lineage>
</organism>
<feature type="region of interest" description="Disordered" evidence="1">
    <location>
        <begin position="1"/>
        <end position="65"/>
    </location>
</feature>
<gene>
    <name evidence="2" type="ORF">AMYX_16660</name>
</gene>
<comment type="caution">
    <text evidence="2">The sequence shown here is derived from an EMBL/GenBank/DDBJ whole genome shotgun (WGS) entry which is preliminary data.</text>
</comment>
<evidence type="ECO:0000313" key="3">
    <source>
        <dbReference type="Proteomes" id="UP000503640"/>
    </source>
</evidence>
<sequence>MADRKSGQSKTGFADGAKDIGPWGPVCVPRPRVNIPDHATSDEHAVKRERESILRRDYGHTPGGK</sequence>
<proteinExistence type="predicted"/>
<reference evidence="3" key="1">
    <citation type="journal article" date="2020" name="Appl. Environ. Microbiol.">
        <title>Diazotrophic Anaeromyxobacter Isolates from Soils.</title>
        <authorList>
            <person name="Masuda Y."/>
            <person name="Yamanaka H."/>
            <person name="Xu Z.X."/>
            <person name="Shiratori Y."/>
            <person name="Aono T."/>
            <person name="Amachi S."/>
            <person name="Senoo K."/>
            <person name="Itoh H."/>
        </authorList>
    </citation>
    <scope>NUCLEOTIDE SEQUENCE [LARGE SCALE GENOMIC DNA]</scope>
    <source>
        <strain evidence="3">R267</strain>
    </source>
</reference>